<organism evidence="2 3">
    <name type="scientific">Ajellomyces capsulatus</name>
    <name type="common">Darling's disease fungus</name>
    <name type="synonym">Histoplasma capsulatum</name>
    <dbReference type="NCBI Taxonomy" id="5037"/>
    <lineage>
        <taxon>Eukaryota</taxon>
        <taxon>Fungi</taxon>
        <taxon>Dikarya</taxon>
        <taxon>Ascomycota</taxon>
        <taxon>Pezizomycotina</taxon>
        <taxon>Eurotiomycetes</taxon>
        <taxon>Eurotiomycetidae</taxon>
        <taxon>Onygenales</taxon>
        <taxon>Ajellomycetaceae</taxon>
        <taxon>Histoplasma</taxon>
    </lineage>
</organism>
<protein>
    <submittedName>
        <fullName evidence="2">Uncharacterized protein</fullName>
    </submittedName>
</protein>
<accession>A0A8H8CV79</accession>
<gene>
    <name evidence="2" type="ORF">I7I52_08395</name>
</gene>
<reference evidence="2 3" key="1">
    <citation type="submission" date="2021-01" db="EMBL/GenBank/DDBJ databases">
        <title>Chromosome-level genome assembly of a human fungal pathogen reveals clustering of transcriptionally co-regulated genes.</title>
        <authorList>
            <person name="Voorhies M."/>
            <person name="Cohen S."/>
            <person name="Shea T.P."/>
            <person name="Petrus S."/>
            <person name="Munoz J.F."/>
            <person name="Poplawski S."/>
            <person name="Goldman W.E."/>
            <person name="Michael T."/>
            <person name="Cuomo C.A."/>
            <person name="Sil A."/>
            <person name="Beyhan S."/>
        </authorList>
    </citation>
    <scope>NUCLEOTIDE SEQUENCE [LARGE SCALE GENOMIC DNA]</scope>
    <source>
        <strain evidence="2 3">G184AR</strain>
    </source>
</reference>
<feature type="region of interest" description="Disordered" evidence="1">
    <location>
        <begin position="56"/>
        <end position="84"/>
    </location>
</feature>
<dbReference type="EMBL" id="JAEVHI010000005">
    <property type="protein sequence ID" value="KAG5291155.1"/>
    <property type="molecule type" value="Genomic_DNA"/>
</dbReference>
<sequence>MTDLSSSLPVVPTQRLLKAMVVAISGLSSVPRSCRTKSRSSQAFEMAARSWTCMTVPRSHSPDSNHSRNLGWDQKRHVKTNAPQ</sequence>
<proteinExistence type="predicted"/>
<dbReference type="VEuPathDB" id="FungiDB:I7I52_08395"/>
<dbReference type="AlphaFoldDB" id="A0A8H8CV79"/>
<evidence type="ECO:0000256" key="1">
    <source>
        <dbReference type="SAM" id="MobiDB-lite"/>
    </source>
</evidence>
<dbReference type="Proteomes" id="UP000670092">
    <property type="component" value="Unassembled WGS sequence"/>
</dbReference>
<evidence type="ECO:0000313" key="3">
    <source>
        <dbReference type="Proteomes" id="UP000670092"/>
    </source>
</evidence>
<name>A0A8H8CV79_AJECA</name>
<comment type="caution">
    <text evidence="2">The sequence shown here is derived from an EMBL/GenBank/DDBJ whole genome shotgun (WGS) entry which is preliminary data.</text>
</comment>
<evidence type="ECO:0000313" key="2">
    <source>
        <dbReference type="EMBL" id="KAG5291155.1"/>
    </source>
</evidence>